<evidence type="ECO:0000313" key="3">
    <source>
        <dbReference type="Proteomes" id="UP000317369"/>
    </source>
</evidence>
<reference evidence="2 3" key="1">
    <citation type="submission" date="2019-02" db="EMBL/GenBank/DDBJ databases">
        <title>Deep-cultivation of Planctomycetes and their phenomic and genomic characterization uncovers novel biology.</title>
        <authorList>
            <person name="Wiegand S."/>
            <person name="Jogler M."/>
            <person name="Boedeker C."/>
            <person name="Pinto D."/>
            <person name="Vollmers J."/>
            <person name="Rivas-Marin E."/>
            <person name="Kohn T."/>
            <person name="Peeters S.H."/>
            <person name="Heuer A."/>
            <person name="Rast P."/>
            <person name="Oberbeckmann S."/>
            <person name="Bunk B."/>
            <person name="Jeske O."/>
            <person name="Meyerdierks A."/>
            <person name="Storesund J.E."/>
            <person name="Kallscheuer N."/>
            <person name="Luecker S."/>
            <person name="Lage O.M."/>
            <person name="Pohl T."/>
            <person name="Merkel B.J."/>
            <person name="Hornburger P."/>
            <person name="Mueller R.-W."/>
            <person name="Bruemmer F."/>
            <person name="Labrenz M."/>
            <person name="Spormann A.M."/>
            <person name="Op den Camp H."/>
            <person name="Overmann J."/>
            <person name="Amann R."/>
            <person name="Jetten M.S.M."/>
            <person name="Mascher T."/>
            <person name="Medema M.H."/>
            <person name="Devos D.P."/>
            <person name="Kaster A.-K."/>
            <person name="Ovreas L."/>
            <person name="Rohde M."/>
            <person name="Galperin M.Y."/>
            <person name="Jogler C."/>
        </authorList>
    </citation>
    <scope>NUCLEOTIDE SEQUENCE [LARGE SCALE GENOMIC DNA]</scope>
    <source>
        <strain evidence="2 3">KS4</strain>
    </source>
</reference>
<keyword evidence="3" id="KW-1185">Reference proteome</keyword>
<evidence type="ECO:0000256" key="1">
    <source>
        <dbReference type="SAM" id="MobiDB-lite"/>
    </source>
</evidence>
<dbReference type="Proteomes" id="UP000317369">
    <property type="component" value="Chromosome"/>
</dbReference>
<organism evidence="2 3">
    <name type="scientific">Poriferisphaera corsica</name>
    <dbReference type="NCBI Taxonomy" id="2528020"/>
    <lineage>
        <taxon>Bacteria</taxon>
        <taxon>Pseudomonadati</taxon>
        <taxon>Planctomycetota</taxon>
        <taxon>Phycisphaerae</taxon>
        <taxon>Phycisphaerales</taxon>
        <taxon>Phycisphaeraceae</taxon>
        <taxon>Poriferisphaera</taxon>
    </lineage>
</organism>
<dbReference type="AlphaFoldDB" id="A0A517YU85"/>
<dbReference type="KEGG" id="pcor:KS4_18350"/>
<protein>
    <submittedName>
        <fullName evidence="2">Uncharacterized protein</fullName>
    </submittedName>
</protein>
<dbReference type="EMBL" id="CP036425">
    <property type="protein sequence ID" value="QDU33778.1"/>
    <property type="molecule type" value="Genomic_DNA"/>
</dbReference>
<gene>
    <name evidence="2" type="ORF">KS4_18350</name>
</gene>
<sequence length="129" mass="14149">MNTLFDNVPDELQEKPSILAATTRPPVARQNQRAGLRKANKEPCVRAHVASELLKAGPVRVLDGTVVGGATIQELRLLVTERRDKETKETTITQPLKDLRESGHVIDSGYSRVGNSGVMNTVWAHRAAK</sequence>
<name>A0A517YU85_9BACT</name>
<evidence type="ECO:0000313" key="2">
    <source>
        <dbReference type="EMBL" id="QDU33778.1"/>
    </source>
</evidence>
<dbReference type="RefSeq" id="WP_145077080.1">
    <property type="nucleotide sequence ID" value="NZ_CP036425.1"/>
</dbReference>
<feature type="region of interest" description="Disordered" evidence="1">
    <location>
        <begin position="15"/>
        <end position="40"/>
    </location>
</feature>
<proteinExistence type="predicted"/>
<accession>A0A517YU85</accession>